<evidence type="ECO:0000313" key="2">
    <source>
        <dbReference type="EMBL" id="GHF04153.1"/>
    </source>
</evidence>
<evidence type="ECO:0000313" key="3">
    <source>
        <dbReference type="Proteomes" id="UP000609802"/>
    </source>
</evidence>
<comment type="caution">
    <text evidence="2">The sequence shown here is derived from an EMBL/GenBank/DDBJ whole genome shotgun (WGS) entry which is preliminary data.</text>
</comment>
<feature type="domain" description="Hedgehog/Intein (Hint)" evidence="1">
    <location>
        <begin position="159"/>
        <end position="304"/>
    </location>
</feature>
<proteinExistence type="predicted"/>
<sequence>MPVFELYSPDALAGLIGGSGTVTLTEPYDPATDTILTIDDDDGLLGGDRFANEDGDDDNQYGQAVLGDGTIIGSLAGGSETTAYSEWEYTLTATINGELVTVQLYEIEIDTNPASTQGSGTLVGYLPSIPLVPGVAYSFTRENTTPTNSDSYAGIIGAVCFTRGTLIETADGRLPIEALSVGDTAVTTEGPAKIRWIGSHIYQANALFENPKLLPVRMVAGALGNGLPRRDLLTSRQHRMLVSSKIVQRVCGTDEALIAAIKLTDLPGIFLDDSIEEVEYFHILFDRHEVIFAEGAPSESLFAGPEALRTLPKEAREEVFTIFPELIDLAFQPKPARVIPDGSTQKTIIRRHLKNSKPLLDPKSARPLNPTC</sequence>
<reference evidence="3" key="1">
    <citation type="journal article" date="2019" name="Int. J. Syst. Evol. Microbiol.">
        <title>The Global Catalogue of Microorganisms (GCM) 10K type strain sequencing project: providing services to taxonomists for standard genome sequencing and annotation.</title>
        <authorList>
            <consortium name="The Broad Institute Genomics Platform"/>
            <consortium name="The Broad Institute Genome Sequencing Center for Infectious Disease"/>
            <person name="Wu L."/>
            <person name="Ma J."/>
        </authorList>
    </citation>
    <scope>NUCLEOTIDE SEQUENCE [LARGE SCALE GENOMIC DNA]</scope>
    <source>
        <strain evidence="3">KCTC 42443</strain>
    </source>
</reference>
<dbReference type="SUPFAM" id="SSF51294">
    <property type="entry name" value="Hedgehog/intein (Hint) domain"/>
    <property type="match status" value="1"/>
</dbReference>
<evidence type="ECO:0000259" key="1">
    <source>
        <dbReference type="Pfam" id="PF13403"/>
    </source>
</evidence>
<dbReference type="Pfam" id="PF13403">
    <property type="entry name" value="Hint_2"/>
    <property type="match status" value="1"/>
</dbReference>
<dbReference type="Proteomes" id="UP000609802">
    <property type="component" value="Unassembled WGS sequence"/>
</dbReference>
<keyword evidence="3" id="KW-1185">Reference proteome</keyword>
<dbReference type="EMBL" id="BNCH01000006">
    <property type="protein sequence ID" value="GHF04153.1"/>
    <property type="molecule type" value="Genomic_DNA"/>
</dbReference>
<organism evidence="2 3">
    <name type="scientific">Aliiroseovarius zhejiangensis</name>
    <dbReference type="NCBI Taxonomy" id="1632025"/>
    <lineage>
        <taxon>Bacteria</taxon>
        <taxon>Pseudomonadati</taxon>
        <taxon>Pseudomonadota</taxon>
        <taxon>Alphaproteobacteria</taxon>
        <taxon>Rhodobacterales</taxon>
        <taxon>Paracoccaceae</taxon>
        <taxon>Aliiroseovarius</taxon>
    </lineage>
</organism>
<dbReference type="RefSeq" id="WP_191287060.1">
    <property type="nucleotide sequence ID" value="NZ_BNCH01000006.1"/>
</dbReference>
<dbReference type="Gene3D" id="2.170.16.10">
    <property type="entry name" value="Hedgehog/Intein (Hint) domain"/>
    <property type="match status" value="1"/>
</dbReference>
<gene>
    <name evidence="2" type="ORF">GCM10016455_26870</name>
</gene>
<protein>
    <recommendedName>
        <fullName evidence="1">Hedgehog/Intein (Hint) domain-containing protein</fullName>
    </recommendedName>
</protein>
<dbReference type="InterPro" id="IPR036844">
    <property type="entry name" value="Hint_dom_sf"/>
</dbReference>
<dbReference type="InterPro" id="IPR028992">
    <property type="entry name" value="Hedgehog/Intein_dom"/>
</dbReference>
<name>A0ABQ3J620_9RHOB</name>
<accession>A0ABQ3J620</accession>